<proteinExistence type="predicted"/>
<feature type="transmembrane region" description="Helical" evidence="1">
    <location>
        <begin position="122"/>
        <end position="145"/>
    </location>
</feature>
<organism evidence="2">
    <name type="scientific">Hexamita inflata</name>
    <dbReference type="NCBI Taxonomy" id="28002"/>
    <lineage>
        <taxon>Eukaryota</taxon>
        <taxon>Metamonada</taxon>
        <taxon>Diplomonadida</taxon>
        <taxon>Hexamitidae</taxon>
        <taxon>Hexamitinae</taxon>
        <taxon>Hexamita</taxon>
    </lineage>
</organism>
<name>A0AA86VA76_9EUKA</name>
<keyword evidence="1" id="KW-0812">Transmembrane</keyword>
<evidence type="ECO:0000256" key="1">
    <source>
        <dbReference type="SAM" id="Phobius"/>
    </source>
</evidence>
<keyword evidence="1" id="KW-0472">Membrane</keyword>
<dbReference type="EMBL" id="CATOUU010000937">
    <property type="protein sequence ID" value="CAI9960838.1"/>
    <property type="molecule type" value="Genomic_DNA"/>
</dbReference>
<dbReference type="Proteomes" id="UP001642409">
    <property type="component" value="Unassembled WGS sequence"/>
</dbReference>
<sequence>MLFLCSIQVDEFNISNIRVEKMQLKFDFSTTAFSGSALQVSINAKLPESQLIFVQKVVVDTSTKTSVSMNCDDQILLAQCAEQLSSLKKNILVGITFDQSYFVYTIHKLKASVDTYSNNTQVAIIIGCSVGGVVLVALIIVLAVFMKRKNRVQPLLSE</sequence>
<comment type="caution">
    <text evidence="2">The sequence shown here is derived from an EMBL/GenBank/DDBJ whole genome shotgun (WGS) entry which is preliminary data.</text>
</comment>
<accession>A0AA86VA76</accession>
<keyword evidence="1" id="KW-1133">Transmembrane helix</keyword>
<evidence type="ECO:0000313" key="2">
    <source>
        <dbReference type="EMBL" id="CAI9960838.1"/>
    </source>
</evidence>
<gene>
    <name evidence="3" type="ORF">HINF_LOCUS13966</name>
    <name evidence="2" type="ORF">HINF_LOCUS48483</name>
</gene>
<evidence type="ECO:0000313" key="3">
    <source>
        <dbReference type="EMBL" id="CAL5995307.1"/>
    </source>
</evidence>
<dbReference type="EMBL" id="CAXDID020000033">
    <property type="protein sequence ID" value="CAL5995307.1"/>
    <property type="molecule type" value="Genomic_DNA"/>
</dbReference>
<evidence type="ECO:0000313" key="4">
    <source>
        <dbReference type="Proteomes" id="UP001642409"/>
    </source>
</evidence>
<protein>
    <submittedName>
        <fullName evidence="3">Hypothetical_protein</fullName>
    </submittedName>
</protein>
<reference evidence="3 4" key="2">
    <citation type="submission" date="2024-07" db="EMBL/GenBank/DDBJ databases">
        <authorList>
            <person name="Akdeniz Z."/>
        </authorList>
    </citation>
    <scope>NUCLEOTIDE SEQUENCE [LARGE SCALE GENOMIC DNA]</scope>
</reference>
<reference evidence="2" key="1">
    <citation type="submission" date="2023-06" db="EMBL/GenBank/DDBJ databases">
        <authorList>
            <person name="Kurt Z."/>
        </authorList>
    </citation>
    <scope>NUCLEOTIDE SEQUENCE</scope>
</reference>
<keyword evidence="4" id="KW-1185">Reference proteome</keyword>
<dbReference type="AlphaFoldDB" id="A0AA86VA76"/>